<reference evidence="10 11" key="1">
    <citation type="submission" date="2018-11" db="EMBL/GenBank/DDBJ databases">
        <authorList>
            <person name="Na S.W."/>
            <person name="Baik M."/>
        </authorList>
    </citation>
    <scope>NUCLEOTIDE SEQUENCE [LARGE SCALE GENOMIC DNA]</scope>
    <source>
        <strain evidence="10 11">E39</strain>
    </source>
</reference>
<name>A0A5P8E7C5_9BACT</name>
<evidence type="ECO:0000313" key="11">
    <source>
        <dbReference type="Proteomes" id="UP000249375"/>
    </source>
</evidence>
<dbReference type="InterPro" id="IPR008331">
    <property type="entry name" value="Ferritin_DPS_dom"/>
</dbReference>
<dbReference type="GO" id="GO:0006879">
    <property type="term" value="P:intracellular iron ion homeostasis"/>
    <property type="evidence" value="ECO:0007669"/>
    <property type="project" value="UniProtKB-KW"/>
</dbReference>
<gene>
    <name evidence="10" type="ORF">C7Y71_007035</name>
</gene>
<dbReference type="Pfam" id="PF00210">
    <property type="entry name" value="Ferritin"/>
    <property type="match status" value="1"/>
</dbReference>
<accession>A0A5P8E7C5</accession>
<comment type="similarity">
    <text evidence="1 8">Belongs to the ferritin family. Prokaryotic subfamily.</text>
</comment>
<comment type="catalytic activity">
    <reaction evidence="8">
        <text>4 Fe(2+) + O2 + 6 H2O = 4 iron(III) oxide-hydroxide + 12 H(+)</text>
        <dbReference type="Rhea" id="RHEA:11972"/>
        <dbReference type="ChEBI" id="CHEBI:15377"/>
        <dbReference type="ChEBI" id="CHEBI:15378"/>
        <dbReference type="ChEBI" id="CHEBI:15379"/>
        <dbReference type="ChEBI" id="CHEBI:29033"/>
        <dbReference type="ChEBI" id="CHEBI:78619"/>
        <dbReference type="EC" id="1.16.3.2"/>
    </reaction>
</comment>
<evidence type="ECO:0000256" key="4">
    <source>
        <dbReference type="ARBA" id="ARBA00023002"/>
    </source>
</evidence>
<evidence type="ECO:0000313" key="10">
    <source>
        <dbReference type="EMBL" id="QFQ12790.1"/>
    </source>
</evidence>
<protein>
    <recommendedName>
        <fullName evidence="8">Ferritin</fullName>
        <ecNumber evidence="8">1.16.3.2</ecNumber>
    </recommendedName>
</protein>
<feature type="binding site" evidence="7">
    <location>
        <position position="50"/>
    </location>
    <ligand>
        <name>Fe cation</name>
        <dbReference type="ChEBI" id="CHEBI:24875"/>
        <label>1</label>
    </ligand>
</feature>
<feature type="binding site" evidence="7">
    <location>
        <position position="94"/>
    </location>
    <ligand>
        <name>Fe cation</name>
        <dbReference type="ChEBI" id="CHEBI:24875"/>
        <label>1</label>
    </ligand>
</feature>
<keyword evidence="2 8" id="KW-0409">Iron storage</keyword>
<comment type="function">
    <text evidence="8">Iron-storage protein.</text>
</comment>
<dbReference type="InterPro" id="IPR009078">
    <property type="entry name" value="Ferritin-like_SF"/>
</dbReference>
<dbReference type="PANTHER" id="PTHR11431">
    <property type="entry name" value="FERRITIN"/>
    <property type="match status" value="1"/>
</dbReference>
<dbReference type="GO" id="GO:0006826">
    <property type="term" value="P:iron ion transport"/>
    <property type="evidence" value="ECO:0007669"/>
    <property type="project" value="InterPro"/>
</dbReference>
<comment type="subcellular location">
    <subcellularLocation>
        <location evidence="8">Cytoplasm</location>
    </subcellularLocation>
</comment>
<dbReference type="InterPro" id="IPR012347">
    <property type="entry name" value="Ferritin-like"/>
</dbReference>
<dbReference type="InterPro" id="IPR001519">
    <property type="entry name" value="Ferritin"/>
</dbReference>
<dbReference type="PROSITE" id="PS50905">
    <property type="entry name" value="FERRITIN_LIKE"/>
    <property type="match status" value="1"/>
</dbReference>
<evidence type="ECO:0000259" key="9">
    <source>
        <dbReference type="PROSITE" id="PS50905"/>
    </source>
</evidence>
<dbReference type="GO" id="GO:0005829">
    <property type="term" value="C:cytosol"/>
    <property type="evidence" value="ECO:0007669"/>
    <property type="project" value="TreeGrafter"/>
</dbReference>
<feature type="binding site" evidence="7">
    <location>
        <position position="53"/>
    </location>
    <ligand>
        <name>Fe cation</name>
        <dbReference type="ChEBI" id="CHEBI:24875"/>
        <label>1</label>
    </ligand>
</feature>
<dbReference type="CDD" id="cd01055">
    <property type="entry name" value="Nonheme_Ferritin"/>
    <property type="match status" value="1"/>
</dbReference>
<comment type="function">
    <text evidence="6">May alleviate iron toxicity in the presence of oxygen.</text>
</comment>
<dbReference type="GO" id="GO:0008199">
    <property type="term" value="F:ferric iron binding"/>
    <property type="evidence" value="ECO:0007669"/>
    <property type="project" value="InterPro"/>
</dbReference>
<evidence type="ECO:0000256" key="1">
    <source>
        <dbReference type="ARBA" id="ARBA00006950"/>
    </source>
</evidence>
<evidence type="ECO:0000256" key="7">
    <source>
        <dbReference type="PIRSR" id="PIRSR601519-1"/>
    </source>
</evidence>
<evidence type="ECO:0000256" key="3">
    <source>
        <dbReference type="ARBA" id="ARBA00022723"/>
    </source>
</evidence>
<dbReference type="InterPro" id="IPR041719">
    <property type="entry name" value="Ferritin_prok"/>
</dbReference>
<dbReference type="Proteomes" id="UP000249375">
    <property type="component" value="Chromosome"/>
</dbReference>
<dbReference type="OrthoDB" id="9801481at2"/>
<dbReference type="EC" id="1.16.3.2" evidence="8"/>
<dbReference type="SUPFAM" id="SSF47240">
    <property type="entry name" value="Ferritin-like"/>
    <property type="match status" value="1"/>
</dbReference>
<dbReference type="FunFam" id="1.20.1260.10:FF:000001">
    <property type="entry name" value="Non-heme ferritin"/>
    <property type="match status" value="1"/>
</dbReference>
<dbReference type="AlphaFoldDB" id="A0A5P8E7C5"/>
<keyword evidence="3 7" id="KW-0479">Metal-binding</keyword>
<evidence type="ECO:0000256" key="2">
    <source>
        <dbReference type="ARBA" id="ARBA00022434"/>
    </source>
</evidence>
<dbReference type="GO" id="GO:0008198">
    <property type="term" value="F:ferrous iron binding"/>
    <property type="evidence" value="ECO:0007669"/>
    <property type="project" value="TreeGrafter"/>
</dbReference>
<feature type="binding site" evidence="7">
    <location>
        <position position="17"/>
    </location>
    <ligand>
        <name>Fe cation</name>
        <dbReference type="ChEBI" id="CHEBI:24875"/>
        <label>1</label>
    </ligand>
</feature>
<keyword evidence="8" id="KW-0963">Cytoplasm</keyword>
<proteinExistence type="inferred from homology"/>
<keyword evidence="5 7" id="KW-0408">Iron</keyword>
<dbReference type="Gene3D" id="1.20.1260.10">
    <property type="match status" value="1"/>
</dbReference>
<evidence type="ECO:0000256" key="6">
    <source>
        <dbReference type="ARBA" id="ARBA00054546"/>
    </source>
</evidence>
<dbReference type="GO" id="GO:0004322">
    <property type="term" value="F:ferroxidase activity"/>
    <property type="evidence" value="ECO:0007669"/>
    <property type="project" value="TreeGrafter"/>
</dbReference>
<evidence type="ECO:0000256" key="5">
    <source>
        <dbReference type="ARBA" id="ARBA00023004"/>
    </source>
</evidence>
<dbReference type="KEGG" id="alq:C7Y71_007035"/>
<dbReference type="EMBL" id="CP033459">
    <property type="protein sequence ID" value="QFQ12790.1"/>
    <property type="molecule type" value="Genomic_DNA"/>
</dbReference>
<keyword evidence="4" id="KW-0560">Oxidoreductase</keyword>
<feature type="binding site" evidence="7">
    <location>
        <position position="127"/>
    </location>
    <ligand>
        <name>Fe cation</name>
        <dbReference type="ChEBI" id="CHEBI:24875"/>
        <label>1</label>
    </ligand>
</feature>
<keyword evidence="11" id="KW-1185">Reference proteome</keyword>
<dbReference type="PANTHER" id="PTHR11431:SF127">
    <property type="entry name" value="BACTERIAL NON-HEME FERRITIN"/>
    <property type="match status" value="1"/>
</dbReference>
<sequence>MLNKRIEAALNKQINAELWSAYLYLSMATYCHAKGYSGIASWYEVQFREEQDHAKILFNYVVQRNGRVVLAPIDAVPTEWNGLLDVFESTLAHEEKVTEMINNLAALAADEKDFATQSMLKWFIDEQVEEEDNANTIIDNLKMINDNGYGLYMLDKELGARTYTQASPLADSNL</sequence>
<feature type="domain" description="Ferritin-like diiron" evidence="9">
    <location>
        <begin position="1"/>
        <end position="145"/>
    </location>
</feature>
<dbReference type="InterPro" id="IPR009040">
    <property type="entry name" value="Ferritin-like_diiron"/>
</dbReference>
<evidence type="ECO:0000256" key="8">
    <source>
        <dbReference type="RuleBase" id="RU361145"/>
    </source>
</evidence>
<dbReference type="RefSeq" id="WP_111898320.1">
    <property type="nucleotide sequence ID" value="NZ_CP033459.1"/>
</dbReference>
<organism evidence="10 11">
    <name type="scientific">Pseudoprevotella muciniphila</name>
    <dbReference type="NCBI Taxonomy" id="2133944"/>
    <lineage>
        <taxon>Bacteria</taxon>
        <taxon>Pseudomonadati</taxon>
        <taxon>Bacteroidota</taxon>
        <taxon>Bacteroidia</taxon>
        <taxon>Bacteroidales</taxon>
        <taxon>Prevotellaceae</taxon>
        <taxon>Pseudoprevotella</taxon>
    </lineage>
</organism>
<dbReference type="GO" id="GO:0042802">
    <property type="term" value="F:identical protein binding"/>
    <property type="evidence" value="ECO:0007669"/>
    <property type="project" value="UniProtKB-ARBA"/>
</dbReference>